<gene>
    <name evidence="1" type="ORF">MRATA1EN3_LOCUS11903</name>
</gene>
<name>A0ACB0EJ54_RANTA</name>
<reference evidence="1" key="1">
    <citation type="submission" date="2023-05" db="EMBL/GenBank/DDBJ databases">
        <authorList>
            <consortium name="ELIXIR-Norway"/>
        </authorList>
    </citation>
    <scope>NUCLEOTIDE SEQUENCE</scope>
</reference>
<evidence type="ECO:0000313" key="2">
    <source>
        <dbReference type="Proteomes" id="UP001162501"/>
    </source>
</evidence>
<proteinExistence type="predicted"/>
<dbReference type="EMBL" id="OX596105">
    <property type="protein sequence ID" value="CAI9700690.1"/>
    <property type="molecule type" value="Genomic_DNA"/>
</dbReference>
<protein>
    <submittedName>
        <fullName evidence="1">Uncharacterized protein</fullName>
    </submittedName>
</protein>
<dbReference type="Proteomes" id="UP001162501">
    <property type="component" value="Chromosome 21"/>
</dbReference>
<organism evidence="1 2">
    <name type="scientific">Rangifer tarandus platyrhynchus</name>
    <name type="common">Svalbard reindeer</name>
    <dbReference type="NCBI Taxonomy" id="3082113"/>
    <lineage>
        <taxon>Eukaryota</taxon>
        <taxon>Metazoa</taxon>
        <taxon>Chordata</taxon>
        <taxon>Craniata</taxon>
        <taxon>Vertebrata</taxon>
        <taxon>Euteleostomi</taxon>
        <taxon>Mammalia</taxon>
        <taxon>Eutheria</taxon>
        <taxon>Laurasiatheria</taxon>
        <taxon>Artiodactyla</taxon>
        <taxon>Ruminantia</taxon>
        <taxon>Pecora</taxon>
        <taxon>Cervidae</taxon>
        <taxon>Odocoileinae</taxon>
        <taxon>Rangifer</taxon>
    </lineage>
</organism>
<evidence type="ECO:0000313" key="1">
    <source>
        <dbReference type="EMBL" id="CAI9700690.1"/>
    </source>
</evidence>
<sequence length="2017" mass="223879">MSRLRLWSPRLLLTWQPLWLLVQAAQPLEWAQGPVQLTSDPPGLTEPWSSHSSDLPPKLPHALTPLAEPGGFNYLTSSSPDHMLALPHEDLSETLVPYLDSDSAGELLAEPDKFAILHEDLDDKLTQHENLPEAVPFIVSPSNLKKDLVKHRPLAKVVVGTTRQLGKKNQGLEELQDDYLDSSMDDFYPEESLPTDLLGSPDETPEPPEAEISSQQEYHTSRPFPNELFESSSQQETPEEAESFSSEEEAQAQHLEHTNEVELPLLQQEALSQPAETPKEVETSSPQEALAQPLEAPKETVAGPAAHHKVQQSHLHNVTVKPLDLVLTVTPEVTKEVELSPVQQGVLSQPPEHFEEVEPLPAQQEAPSEFPEQQDKPPETLGEAELSSEEEQPAQPSELTGEDEAFPTQQETTGQAPEEVETESAATLLEQLTQHSGISNVTVKPADLELTITTEPTPVAGLSPSQHMPLAQSSAPLTNAEFSASPPEAPTLLSQLPEEVEPLPVQVPAPVPSPEAVTQITPSEQQETPAQNPQAHEIIPSPPQQEATAQRPELSNEVTVISPEHHHPTLTEVTVQPLDLELTIKPEPTKEEEPSPTMQELPPQPVEPPKEVVADSTPGQYQAQNPTLPSAPVQPLNPEPTVTPKPTVEAESSTALHPKPPEVMLPNPEQVQSQLSEFTVQPLDLELTITPESTNEARPNTTPEPVTEAEYSTGLQQTAAIPPYPELTLPHPKPVQSQRPTLSEVTFQSLDLELTLTPESTVEVEPSPTMQQTQAQPPKPIKEVVAQPPLYSEVTGPALEAASPGVTAYHVNLELTVTPEPATVSKHSAALPQTTAPPPEQPEGTLAHANLTEVTLQPMDVEVNVTAVNNTETEPPPTLQETPIQNATTTINVCKLCTCKDETLSCVGLSAKQKLPRVPEPGPNSYNGTFTILNFQGNYISYIDENIWKAYRWAEKLILSENSLTELHKDSFEGLLSLQYLDLSCNKIQSIERRSFEPLPFLQFINLGCNLLTELSFGTFQAWHGMQFLHKLILNRNPLTAVEDSYLFKLPALKYLDMGTTQVSLTTIESILMMTLELEKLILPIRMACCLCQFKDTIEVVCKTVKLHCDSDCLTNITFCDENTSIGNAEGSFMKVLQARKKNTSTELTIEPERASSDISAVSLSAFMNEQLDFNDESDVISALNYILPYFSEGNLEDVESTLLPFIQLLFTNAHEGDMPLGHFKNNTKNPSVKPIYNNSTYKNKLRKLYFLENLLDAEIQEKIDEVKKKEKTAMLIRANLLGPKFKRQIFPKKLERAQLQENSLAEIESPGQRLLRVDRVLKRPRGLQKRHFKDAGDESSEKKQNAQPFVENTAKERRLRRPSPRELDELDMVQRPRKLVGNSFNTEPSFIKEHKAAVSSFLKQYSRGRPSDPLPPKPQPEVKNKSKDLSYTIFVLEDADARVRNMKSSKPVSHSRKKYLFHKTRSRVAHRTPKAKISRKLRKKGSLSRMMLARRPLFSAVRSLINSPPREGFSSSGLLDPQENPFSELYSLSDPPKDNSGSVNNTPHVFGAVVSSGNITRPKETRPGIAARNNVSSAHSTVAADFMPPVQHTNETQWEYHNVGTELASKPPSVSFPVLASPGDQFESQLNQQLRSLIPNNDVRKLIAHVIRTLKMDCSETHVQLACAKLISRTGLLMKLLSEQQEIKVSKAEWDTDQWRTENYINESTEAQSEQKEPESSELTKEVPGYGYNNKLILAISVTVVVMFLIIMFCLIEIYSHRTASEEEGSRRGFFGFLLRKRSSGTSESQEGFFWRRRPLWLRDMYRPLNATRKKNMAQKLHDKESSEEDEIFNKDAGGTPEAPTEEPPATDSAAEEPEAGSLHWRPSDGPSSTQMRSGIQKPGSRLTQIQREAGSEDAFRRAPAALLLRAPLGGREAAASHPRLRGCSGWRCPRPLAAPFGELRIRGDAGSRGARGRDAYEQGNTSTLREPRPLVALRLPCFRALTLPSPGSAPHSTLAFGPHRRCWPVPSICHS</sequence>
<accession>A0ACB0EJ54</accession>